<protein>
    <submittedName>
        <fullName evidence="2">Uncharacterized protein</fullName>
    </submittedName>
</protein>
<feature type="region of interest" description="Disordered" evidence="1">
    <location>
        <begin position="126"/>
        <end position="252"/>
    </location>
</feature>
<sequence>MPGKGSKKRKGKKGGKRPSTTRAVRPSVILATLPPLGRRSLYDFGGPPITIHGRTLWSPTDPSQTLRTGTRRWTPLGLTTTTWTSTKGTQIMENTGSAVTLVCGWMGVLTMGRTRSMEMEEVLYGDPSNSSDIASADSESDEAPALQIPPKAPPRRCCSGASKPSQAAQRGAIVLEHTLPTRAYSPGTRAPVPKPRRGKGEASPMPAPETGKATCAPTVVGAWRSPSPKSASGDPPQAGGTPAQRTTGGPMGLQSAFEDCKRLCCPDSKWKFIPPSWSQDRKWSRCLSSMRPEASVTLDLQDGLAWSGLIHRTGEVCGNRRR</sequence>
<dbReference type="EMBL" id="JAROKS010000012">
    <property type="protein sequence ID" value="KAK1797971.1"/>
    <property type="molecule type" value="Genomic_DNA"/>
</dbReference>
<keyword evidence="3" id="KW-1185">Reference proteome</keyword>
<accession>A0AAD9DXT5</accession>
<comment type="caution">
    <text evidence="2">The sequence shown here is derived from an EMBL/GenBank/DDBJ whole genome shotgun (WGS) entry which is preliminary data.</text>
</comment>
<evidence type="ECO:0000313" key="3">
    <source>
        <dbReference type="Proteomes" id="UP001239994"/>
    </source>
</evidence>
<organism evidence="2 3">
    <name type="scientific">Electrophorus voltai</name>
    <dbReference type="NCBI Taxonomy" id="2609070"/>
    <lineage>
        <taxon>Eukaryota</taxon>
        <taxon>Metazoa</taxon>
        <taxon>Chordata</taxon>
        <taxon>Craniata</taxon>
        <taxon>Vertebrata</taxon>
        <taxon>Euteleostomi</taxon>
        <taxon>Actinopterygii</taxon>
        <taxon>Neopterygii</taxon>
        <taxon>Teleostei</taxon>
        <taxon>Ostariophysi</taxon>
        <taxon>Gymnotiformes</taxon>
        <taxon>Gymnotoidei</taxon>
        <taxon>Gymnotidae</taxon>
        <taxon>Electrophorus</taxon>
    </lineage>
</organism>
<evidence type="ECO:0000313" key="2">
    <source>
        <dbReference type="EMBL" id="KAK1797971.1"/>
    </source>
</evidence>
<evidence type="ECO:0000256" key="1">
    <source>
        <dbReference type="SAM" id="MobiDB-lite"/>
    </source>
</evidence>
<feature type="region of interest" description="Disordered" evidence="1">
    <location>
        <begin position="1"/>
        <end position="25"/>
    </location>
</feature>
<reference evidence="2" key="1">
    <citation type="submission" date="2023-03" db="EMBL/GenBank/DDBJ databases">
        <title>Electrophorus voltai genome.</title>
        <authorList>
            <person name="Bian C."/>
        </authorList>
    </citation>
    <scope>NUCLEOTIDE SEQUENCE</scope>
    <source>
        <strain evidence="2">CB-2022</strain>
        <tissue evidence="2">Muscle</tissue>
    </source>
</reference>
<proteinExistence type="predicted"/>
<name>A0AAD9DXT5_9TELE</name>
<dbReference type="AlphaFoldDB" id="A0AAD9DXT5"/>
<gene>
    <name evidence="2" type="ORF">P4O66_000732</name>
</gene>
<feature type="compositionally biased region" description="Low complexity" evidence="1">
    <location>
        <begin position="126"/>
        <end position="137"/>
    </location>
</feature>
<feature type="compositionally biased region" description="Basic residues" evidence="1">
    <location>
        <begin position="1"/>
        <end position="16"/>
    </location>
</feature>
<dbReference type="Proteomes" id="UP001239994">
    <property type="component" value="Unassembled WGS sequence"/>
</dbReference>